<evidence type="ECO:0000313" key="2">
    <source>
        <dbReference type="EMBL" id="GEU45990.1"/>
    </source>
</evidence>
<dbReference type="InterPro" id="IPR043502">
    <property type="entry name" value="DNA/RNA_pol_sf"/>
</dbReference>
<sequence>MWEGQGWKVWKIGMSLLTNKDKLFEFEKVPLNENCLAMLLKKLPEKLGDPDKFLIPCDFLGTDVCHAFADLGASINLMPLSIRKKLSLLELTPTRITLELVDRSITRPKGVAEEIFVKVGKFHFPTDFVVVDFEADPRVPLILGRSFLRTSRALIDAYGEEITLRGDILYLEKLLNDDPFQLSLMYIKQAEETKEKSSIEEPPELELKELPSHLKYAFLEESNKLPVIIANDLKDVEKEALIKVLKSHKWVIAWKIFDIKDPQDKEKTTFTCPYGTFAYRRMPFGLCNAPEFDITIRDKKEFENLAAGHLSRLENPHKDVLENKDINENFPLENLGSLSSDSTLWFADIANFHARNFIKKGLTSQQKKKFFKDVKHYFWDDPYQFRICADQIIRHCVHGQEAIDILKAYHEGPTRGHHRANLTAKKRTVRENRASWSNKLDDALWAFRTAFKTPIGCTPYKLVYGKSCHLPIELEHKAYWALKHVNFDLKTAGDHRKLQLNELNELRDQAYKNSLIFKERTKKEAENSLSGPFTITQVFLYGTIELSQPNGPNFKVNGHRVKHYFGGDIPSKCLSQRDLKGSQTESGFKRAFATLSCQDIETFTGTMFLNVEQLEKQLDKEDFQEIGSMATFNVLETQFQMFITNQDYLNDEYVVMTRSYFIQYTRQEILESRNTLVQHLESVKKSIDERVQLKREYNSWVNERQMQITEEKVDTSKALDASSVDTESSRT</sequence>
<dbReference type="PANTHER" id="PTHR33067:SF35">
    <property type="entry name" value="ASPARTIC PEPTIDASE DDI1-TYPE DOMAIN-CONTAINING PROTEIN"/>
    <property type="match status" value="1"/>
</dbReference>
<dbReference type="SUPFAM" id="SSF56672">
    <property type="entry name" value="DNA/RNA polymerases"/>
    <property type="match status" value="1"/>
</dbReference>
<dbReference type="AlphaFoldDB" id="A0A6L2KBA8"/>
<dbReference type="Gene3D" id="2.40.70.10">
    <property type="entry name" value="Acid Proteases"/>
    <property type="match status" value="1"/>
</dbReference>
<dbReference type="InterPro" id="IPR036397">
    <property type="entry name" value="RNaseH_sf"/>
</dbReference>
<dbReference type="InterPro" id="IPR021109">
    <property type="entry name" value="Peptidase_aspartic_dom_sf"/>
</dbReference>
<gene>
    <name evidence="2" type="ORF">Tci_017968</name>
</gene>
<organism evidence="2">
    <name type="scientific">Tanacetum cinerariifolium</name>
    <name type="common">Dalmatian daisy</name>
    <name type="synonym">Chrysanthemum cinerariifolium</name>
    <dbReference type="NCBI Taxonomy" id="118510"/>
    <lineage>
        <taxon>Eukaryota</taxon>
        <taxon>Viridiplantae</taxon>
        <taxon>Streptophyta</taxon>
        <taxon>Embryophyta</taxon>
        <taxon>Tracheophyta</taxon>
        <taxon>Spermatophyta</taxon>
        <taxon>Magnoliopsida</taxon>
        <taxon>eudicotyledons</taxon>
        <taxon>Gunneridae</taxon>
        <taxon>Pentapetalae</taxon>
        <taxon>asterids</taxon>
        <taxon>campanulids</taxon>
        <taxon>Asterales</taxon>
        <taxon>Asteraceae</taxon>
        <taxon>Asteroideae</taxon>
        <taxon>Anthemideae</taxon>
        <taxon>Anthemidinae</taxon>
        <taxon>Tanacetum</taxon>
    </lineage>
</organism>
<accession>A0A6L2KBA8</accession>
<dbReference type="Gene3D" id="3.10.10.10">
    <property type="entry name" value="HIV Type 1 Reverse Transcriptase, subunit A, domain 1"/>
    <property type="match status" value="1"/>
</dbReference>
<protein>
    <submittedName>
        <fullName evidence="2">Uncharacterized protein</fullName>
    </submittedName>
</protein>
<dbReference type="EMBL" id="BKCJ010002063">
    <property type="protein sequence ID" value="GEU45990.1"/>
    <property type="molecule type" value="Genomic_DNA"/>
</dbReference>
<comment type="caution">
    <text evidence="2">The sequence shown here is derived from an EMBL/GenBank/DDBJ whole genome shotgun (WGS) entry which is preliminary data.</text>
</comment>
<proteinExistence type="predicted"/>
<dbReference type="PANTHER" id="PTHR33067">
    <property type="entry name" value="RNA-DIRECTED DNA POLYMERASE-RELATED"/>
    <property type="match status" value="1"/>
</dbReference>
<reference evidence="2" key="1">
    <citation type="journal article" date="2019" name="Sci. Rep.">
        <title>Draft genome of Tanacetum cinerariifolium, the natural source of mosquito coil.</title>
        <authorList>
            <person name="Yamashiro T."/>
            <person name="Shiraishi A."/>
            <person name="Satake H."/>
            <person name="Nakayama K."/>
        </authorList>
    </citation>
    <scope>NUCLEOTIDE SEQUENCE</scope>
</reference>
<dbReference type="Gene3D" id="3.30.420.10">
    <property type="entry name" value="Ribonuclease H-like superfamily/Ribonuclease H"/>
    <property type="match status" value="1"/>
</dbReference>
<feature type="region of interest" description="Disordered" evidence="1">
    <location>
        <begin position="711"/>
        <end position="731"/>
    </location>
</feature>
<dbReference type="CDD" id="cd00303">
    <property type="entry name" value="retropepsin_like"/>
    <property type="match status" value="1"/>
</dbReference>
<dbReference type="GO" id="GO:0003676">
    <property type="term" value="F:nucleic acid binding"/>
    <property type="evidence" value="ECO:0007669"/>
    <property type="project" value="InterPro"/>
</dbReference>
<evidence type="ECO:0000256" key="1">
    <source>
        <dbReference type="SAM" id="MobiDB-lite"/>
    </source>
</evidence>
<name>A0A6L2KBA8_TANCI</name>